<comment type="caution">
    <text evidence="1">The sequence shown here is derived from an EMBL/GenBank/DDBJ whole genome shotgun (WGS) entry which is preliminary data.</text>
</comment>
<gene>
    <name evidence="1" type="ORF">F5144DRAFT_545201</name>
</gene>
<protein>
    <submittedName>
        <fullName evidence="1">Uncharacterized protein</fullName>
    </submittedName>
</protein>
<sequence length="337" mass="37386">MPLPKKSARPFHSWPAEARGKDLGPWFNLGIRQACQPLILAPLARGRGWAPDEIRALSENIRGDAYSNTAHAYCTLNLVLLGFSLIEGVLLRENALDILVIVLDSRKRNQTNGGPESIILGDDEADRDQPAPSYTSVLQFPGSTFTIYRENLLSLHPGQWLEGKVINGTLRLLKEVSNDSVQVVDSGDERVTGVDFHKSKVLLPMLIRGNHWVLGVYKDSTGLLVYDSLPSSITKSTLLNKARSLLPKLFQMDDKTNPEITITSPLLQTNADDCGVFSIIAAFHETMGFGITPTEIDPDFWRDILLRLLSPQPYVEQVPVKTQIDLSVLPNNLRQPT</sequence>
<organism evidence="1 2">
    <name type="scientific">Chaetomium tenue</name>
    <dbReference type="NCBI Taxonomy" id="1854479"/>
    <lineage>
        <taxon>Eukaryota</taxon>
        <taxon>Fungi</taxon>
        <taxon>Dikarya</taxon>
        <taxon>Ascomycota</taxon>
        <taxon>Pezizomycotina</taxon>
        <taxon>Sordariomycetes</taxon>
        <taxon>Sordariomycetidae</taxon>
        <taxon>Sordariales</taxon>
        <taxon>Chaetomiaceae</taxon>
        <taxon>Chaetomium</taxon>
    </lineage>
</organism>
<accession>A0ACB7PJD0</accession>
<keyword evidence="2" id="KW-1185">Reference proteome</keyword>
<dbReference type="Proteomes" id="UP000724584">
    <property type="component" value="Unassembled WGS sequence"/>
</dbReference>
<dbReference type="EMBL" id="JAGIZQ010000002">
    <property type="protein sequence ID" value="KAH6641099.1"/>
    <property type="molecule type" value="Genomic_DNA"/>
</dbReference>
<reference evidence="1 2" key="1">
    <citation type="journal article" date="2021" name="Nat. Commun.">
        <title>Genetic determinants of endophytism in the Arabidopsis root mycobiome.</title>
        <authorList>
            <person name="Mesny F."/>
            <person name="Miyauchi S."/>
            <person name="Thiergart T."/>
            <person name="Pickel B."/>
            <person name="Atanasova L."/>
            <person name="Karlsson M."/>
            <person name="Huettel B."/>
            <person name="Barry K.W."/>
            <person name="Haridas S."/>
            <person name="Chen C."/>
            <person name="Bauer D."/>
            <person name="Andreopoulos W."/>
            <person name="Pangilinan J."/>
            <person name="LaButti K."/>
            <person name="Riley R."/>
            <person name="Lipzen A."/>
            <person name="Clum A."/>
            <person name="Drula E."/>
            <person name="Henrissat B."/>
            <person name="Kohler A."/>
            <person name="Grigoriev I.V."/>
            <person name="Martin F.M."/>
            <person name="Hacquard S."/>
        </authorList>
    </citation>
    <scope>NUCLEOTIDE SEQUENCE [LARGE SCALE GENOMIC DNA]</scope>
    <source>
        <strain evidence="1 2">MPI-SDFR-AT-0079</strain>
    </source>
</reference>
<evidence type="ECO:0000313" key="2">
    <source>
        <dbReference type="Proteomes" id="UP000724584"/>
    </source>
</evidence>
<proteinExistence type="predicted"/>
<name>A0ACB7PJD0_9PEZI</name>
<evidence type="ECO:0000313" key="1">
    <source>
        <dbReference type="EMBL" id="KAH6641099.1"/>
    </source>
</evidence>